<comment type="caution">
    <text evidence="1">The sequence shown here is derived from an EMBL/GenBank/DDBJ whole genome shotgun (WGS) entry which is preliminary data.</text>
</comment>
<protein>
    <submittedName>
        <fullName evidence="1">Uncharacterized protein</fullName>
    </submittedName>
</protein>
<evidence type="ECO:0000313" key="2">
    <source>
        <dbReference type="Proteomes" id="UP000298030"/>
    </source>
</evidence>
<dbReference type="EMBL" id="QPFP01000029">
    <property type="protein sequence ID" value="TEB29043.1"/>
    <property type="molecule type" value="Genomic_DNA"/>
</dbReference>
<proteinExistence type="predicted"/>
<keyword evidence="2" id="KW-1185">Reference proteome</keyword>
<accession>A0A4Y7T4D6</accession>
<sequence length="142" mass="15986">MHIIWAELQIFLRRPASVAVASASFFHTLVTHSRLLRRVTDISVCAGLSLDIFDTIRSIAVDPHLTALVCHQPHEFVSNGLLEVVALMESGTFDVIEVPPSLSFASKYGMLKEIVWIWRDHQVLELGRWRGRLLDILAQIAS</sequence>
<dbReference type="Proteomes" id="UP000298030">
    <property type="component" value="Unassembled WGS sequence"/>
</dbReference>
<reference evidence="1 2" key="1">
    <citation type="journal article" date="2019" name="Nat. Ecol. Evol.">
        <title>Megaphylogeny resolves global patterns of mushroom evolution.</title>
        <authorList>
            <person name="Varga T."/>
            <person name="Krizsan K."/>
            <person name="Foldi C."/>
            <person name="Dima B."/>
            <person name="Sanchez-Garcia M."/>
            <person name="Sanchez-Ramirez S."/>
            <person name="Szollosi G.J."/>
            <person name="Szarkandi J.G."/>
            <person name="Papp V."/>
            <person name="Albert L."/>
            <person name="Andreopoulos W."/>
            <person name="Angelini C."/>
            <person name="Antonin V."/>
            <person name="Barry K.W."/>
            <person name="Bougher N.L."/>
            <person name="Buchanan P."/>
            <person name="Buyck B."/>
            <person name="Bense V."/>
            <person name="Catcheside P."/>
            <person name="Chovatia M."/>
            <person name="Cooper J."/>
            <person name="Damon W."/>
            <person name="Desjardin D."/>
            <person name="Finy P."/>
            <person name="Geml J."/>
            <person name="Haridas S."/>
            <person name="Hughes K."/>
            <person name="Justo A."/>
            <person name="Karasinski D."/>
            <person name="Kautmanova I."/>
            <person name="Kiss B."/>
            <person name="Kocsube S."/>
            <person name="Kotiranta H."/>
            <person name="LaButti K.M."/>
            <person name="Lechner B.E."/>
            <person name="Liimatainen K."/>
            <person name="Lipzen A."/>
            <person name="Lukacs Z."/>
            <person name="Mihaltcheva S."/>
            <person name="Morgado L.N."/>
            <person name="Niskanen T."/>
            <person name="Noordeloos M.E."/>
            <person name="Ohm R.A."/>
            <person name="Ortiz-Santana B."/>
            <person name="Ovrebo C."/>
            <person name="Racz N."/>
            <person name="Riley R."/>
            <person name="Savchenko A."/>
            <person name="Shiryaev A."/>
            <person name="Soop K."/>
            <person name="Spirin V."/>
            <person name="Szebenyi C."/>
            <person name="Tomsovsky M."/>
            <person name="Tulloss R.E."/>
            <person name="Uehling J."/>
            <person name="Grigoriev I.V."/>
            <person name="Vagvolgyi C."/>
            <person name="Papp T."/>
            <person name="Martin F.M."/>
            <person name="Miettinen O."/>
            <person name="Hibbett D.S."/>
            <person name="Nagy L.G."/>
        </authorList>
    </citation>
    <scope>NUCLEOTIDE SEQUENCE [LARGE SCALE GENOMIC DNA]</scope>
    <source>
        <strain evidence="1 2">FP101781</strain>
    </source>
</reference>
<gene>
    <name evidence="1" type="ORF">FA13DRAFT_1711397</name>
</gene>
<evidence type="ECO:0000313" key="1">
    <source>
        <dbReference type="EMBL" id="TEB29043.1"/>
    </source>
</evidence>
<organism evidence="1 2">
    <name type="scientific">Coprinellus micaceus</name>
    <name type="common">Glistening ink-cap mushroom</name>
    <name type="synonym">Coprinus micaceus</name>
    <dbReference type="NCBI Taxonomy" id="71717"/>
    <lineage>
        <taxon>Eukaryota</taxon>
        <taxon>Fungi</taxon>
        <taxon>Dikarya</taxon>
        <taxon>Basidiomycota</taxon>
        <taxon>Agaricomycotina</taxon>
        <taxon>Agaricomycetes</taxon>
        <taxon>Agaricomycetidae</taxon>
        <taxon>Agaricales</taxon>
        <taxon>Agaricineae</taxon>
        <taxon>Psathyrellaceae</taxon>
        <taxon>Coprinellus</taxon>
    </lineage>
</organism>
<name>A0A4Y7T4D6_COPMI</name>
<dbReference type="AlphaFoldDB" id="A0A4Y7T4D6"/>